<comment type="caution">
    <text evidence="10">The sequence shown here is derived from an EMBL/GenBank/DDBJ whole genome shotgun (WGS) entry which is preliminary data.</text>
</comment>
<evidence type="ECO:0000313" key="11">
    <source>
        <dbReference type="Proteomes" id="UP000823736"/>
    </source>
</evidence>
<keyword evidence="11" id="KW-1185">Reference proteome</keyword>
<dbReference type="RefSeq" id="WP_209489823.1">
    <property type="nucleotide sequence ID" value="NZ_JAGGLC010000001.1"/>
</dbReference>
<evidence type="ECO:0000313" key="10">
    <source>
        <dbReference type="EMBL" id="MBP1985860.1"/>
    </source>
</evidence>
<keyword evidence="6 8" id="KW-1133">Transmembrane helix</keyword>
<evidence type="ECO:0000256" key="7">
    <source>
        <dbReference type="ARBA" id="ARBA00023136"/>
    </source>
</evidence>
<dbReference type="CDD" id="cd06261">
    <property type="entry name" value="TM_PBP2"/>
    <property type="match status" value="2"/>
</dbReference>
<organism evidence="10 11">
    <name type="scientific">Halolamina salifodinae</name>
    <dbReference type="NCBI Taxonomy" id="1202767"/>
    <lineage>
        <taxon>Archaea</taxon>
        <taxon>Methanobacteriati</taxon>
        <taxon>Methanobacteriota</taxon>
        <taxon>Stenosarchaea group</taxon>
        <taxon>Halobacteria</taxon>
        <taxon>Halobacteriales</taxon>
        <taxon>Haloferacaceae</taxon>
    </lineage>
</organism>
<dbReference type="InterPro" id="IPR035906">
    <property type="entry name" value="MetI-like_sf"/>
</dbReference>
<dbReference type="Gene3D" id="1.10.3720.10">
    <property type="entry name" value="MetI-like"/>
    <property type="match status" value="2"/>
</dbReference>
<dbReference type="InterPro" id="IPR000515">
    <property type="entry name" value="MetI-like"/>
</dbReference>
<evidence type="ECO:0000256" key="8">
    <source>
        <dbReference type="RuleBase" id="RU363032"/>
    </source>
</evidence>
<dbReference type="PANTHER" id="PTHR43357:SF4">
    <property type="entry name" value="INNER MEMBRANE ABC TRANSPORTER PERMEASE PROTEIN YDCV"/>
    <property type="match status" value="1"/>
</dbReference>
<name>A0A8T4GTZ4_9EURY</name>
<dbReference type="Proteomes" id="UP000823736">
    <property type="component" value="Unassembled WGS sequence"/>
</dbReference>
<keyword evidence="3" id="KW-1003">Cell membrane</keyword>
<protein>
    <submittedName>
        <fullName evidence="10">Thiamine transport system permease protein</fullName>
    </submittedName>
</protein>
<dbReference type="GO" id="GO:0005886">
    <property type="term" value="C:plasma membrane"/>
    <property type="evidence" value="ECO:0007669"/>
    <property type="project" value="UniProtKB-SubCell"/>
</dbReference>
<keyword evidence="7 8" id="KW-0472">Membrane</keyword>
<feature type="transmembrane region" description="Helical" evidence="8">
    <location>
        <begin position="574"/>
        <end position="592"/>
    </location>
</feature>
<evidence type="ECO:0000256" key="4">
    <source>
        <dbReference type="ARBA" id="ARBA00022519"/>
    </source>
</evidence>
<dbReference type="PROSITE" id="PS50928">
    <property type="entry name" value="ABC_TM1"/>
    <property type="match status" value="2"/>
</dbReference>
<feature type="transmembrane region" description="Helical" evidence="8">
    <location>
        <begin position="146"/>
        <end position="167"/>
    </location>
</feature>
<feature type="transmembrane region" description="Helical" evidence="8">
    <location>
        <begin position="341"/>
        <end position="363"/>
    </location>
</feature>
<proteinExistence type="inferred from homology"/>
<accession>A0A8T4GTZ4</accession>
<feature type="transmembrane region" description="Helical" evidence="8">
    <location>
        <begin position="435"/>
        <end position="457"/>
    </location>
</feature>
<evidence type="ECO:0000256" key="1">
    <source>
        <dbReference type="ARBA" id="ARBA00004429"/>
    </source>
</evidence>
<comment type="similarity">
    <text evidence="8">Belongs to the binding-protein-dependent transport system permease family.</text>
</comment>
<feature type="transmembrane region" description="Helical" evidence="8">
    <location>
        <begin position="290"/>
        <end position="312"/>
    </location>
</feature>
<feature type="transmembrane region" description="Helical" evidence="8">
    <location>
        <begin position="463"/>
        <end position="487"/>
    </location>
</feature>
<feature type="transmembrane region" description="Helical" evidence="8">
    <location>
        <begin position="244"/>
        <end position="270"/>
    </location>
</feature>
<feature type="transmembrane region" description="Helical" evidence="8">
    <location>
        <begin position="12"/>
        <end position="32"/>
    </location>
</feature>
<sequence>MTATRERFESVALPLAAVGTVLLLTVLFYYPVGRVLSEAVWRDSGLTAEPLAEVLTDPFFFGVVAQAFEDPSILWTAIEPHTFRLSVPFVDAAIALNYPFPDYRLGLFGFTAYQAFLSTLASVALGLPGAYVLARFEFPGRKTIRSLTAVPFVMPSIMVAIGFIATFGRNGVVNDVLLALGLPRIELLYTLPIIVLAHAFYDAPLVARVTATAWEGVDASTAETARSLGASPRRAFVDVVLPQLLPAILTGALLTFIFSFMSFAIVLALGGLSLATVEVWVYHRVNQLDYATASSLATLEMLFSLLLTYAYLRYEARQRAESASRPAPRKRLFGALNLDRLAVWGYVVVVLVVFVTPMASMILESITGPNGLTLDYYRFLVTRQAEAAEFQIKPLTAVQNSLLYGVASLAIAVPMGVLLAIVSTRDVPGSKLVDTLSMAPFAVSGVVVGLGLLQGLVFGTELLGYRITVTGAVAVVAAHAVGAYPFVTRNVAPLLATIDRSVVESARTLGASRFRVLLDIELPQVFAGVVAGAAFAFAISIGEFDSTVILASGSSAYTMPVAIERFLGRRLGPATAMGCVLLAVTAASFVVIDRLGDGRGM</sequence>
<evidence type="ECO:0000256" key="5">
    <source>
        <dbReference type="ARBA" id="ARBA00022692"/>
    </source>
</evidence>
<comment type="subcellular location">
    <subcellularLocation>
        <location evidence="1">Cell inner membrane</location>
        <topology evidence="1">Multi-pass membrane protein</topology>
    </subcellularLocation>
    <subcellularLocation>
        <location evidence="8">Cell membrane</location>
        <topology evidence="8">Multi-pass membrane protein</topology>
    </subcellularLocation>
</comment>
<dbReference type="GO" id="GO:0055085">
    <property type="term" value="P:transmembrane transport"/>
    <property type="evidence" value="ECO:0007669"/>
    <property type="project" value="InterPro"/>
</dbReference>
<feature type="transmembrane region" description="Helical" evidence="8">
    <location>
        <begin position="522"/>
        <end position="542"/>
    </location>
</feature>
<dbReference type="AlphaFoldDB" id="A0A8T4GTZ4"/>
<dbReference type="OrthoDB" id="86208at2157"/>
<feature type="transmembrane region" description="Helical" evidence="8">
    <location>
        <begin position="112"/>
        <end position="134"/>
    </location>
</feature>
<keyword evidence="4" id="KW-0997">Cell inner membrane</keyword>
<keyword evidence="2 8" id="KW-0813">Transport</keyword>
<feature type="domain" description="ABC transmembrane type-1" evidence="9">
    <location>
        <begin position="398"/>
        <end position="592"/>
    </location>
</feature>
<evidence type="ECO:0000256" key="6">
    <source>
        <dbReference type="ARBA" id="ARBA00022989"/>
    </source>
</evidence>
<dbReference type="EMBL" id="JAGGLC010000001">
    <property type="protein sequence ID" value="MBP1985860.1"/>
    <property type="molecule type" value="Genomic_DNA"/>
</dbReference>
<dbReference type="PANTHER" id="PTHR43357">
    <property type="entry name" value="INNER MEMBRANE ABC TRANSPORTER PERMEASE PROTEIN YDCV"/>
    <property type="match status" value="1"/>
</dbReference>
<keyword evidence="5 8" id="KW-0812">Transmembrane</keyword>
<feature type="transmembrane region" description="Helical" evidence="8">
    <location>
        <begin position="187"/>
        <end position="207"/>
    </location>
</feature>
<feature type="domain" description="ABC transmembrane type-1" evidence="9">
    <location>
        <begin position="108"/>
        <end position="311"/>
    </location>
</feature>
<evidence type="ECO:0000256" key="2">
    <source>
        <dbReference type="ARBA" id="ARBA00022448"/>
    </source>
</evidence>
<gene>
    <name evidence="10" type="ORF">J2753_000333</name>
</gene>
<feature type="transmembrane region" description="Helical" evidence="8">
    <location>
        <begin position="402"/>
        <end position="423"/>
    </location>
</feature>
<evidence type="ECO:0000256" key="3">
    <source>
        <dbReference type="ARBA" id="ARBA00022475"/>
    </source>
</evidence>
<dbReference type="SUPFAM" id="SSF161098">
    <property type="entry name" value="MetI-like"/>
    <property type="match status" value="2"/>
</dbReference>
<dbReference type="Pfam" id="PF00528">
    <property type="entry name" value="BPD_transp_1"/>
    <property type="match status" value="2"/>
</dbReference>
<reference evidence="10" key="1">
    <citation type="submission" date="2021-03" db="EMBL/GenBank/DDBJ databases">
        <title>Genomic Encyclopedia of Type Strains, Phase IV (KMG-IV): sequencing the most valuable type-strain genomes for metagenomic binning, comparative biology and taxonomic classification.</title>
        <authorList>
            <person name="Goeker M."/>
        </authorList>
    </citation>
    <scope>NUCLEOTIDE SEQUENCE</scope>
    <source>
        <strain evidence="10">DSM 26232</strain>
    </source>
</reference>
<evidence type="ECO:0000259" key="9">
    <source>
        <dbReference type="PROSITE" id="PS50928"/>
    </source>
</evidence>